<evidence type="ECO:0000259" key="2">
    <source>
        <dbReference type="Pfam" id="PF18996"/>
    </source>
</evidence>
<feature type="compositionally biased region" description="Polar residues" evidence="1">
    <location>
        <begin position="97"/>
        <end position="106"/>
    </location>
</feature>
<feature type="region of interest" description="Disordered" evidence="1">
    <location>
        <begin position="97"/>
        <end position="146"/>
    </location>
</feature>
<feature type="domain" description="DUF5726" evidence="2">
    <location>
        <begin position="1"/>
        <end position="75"/>
    </location>
</feature>
<dbReference type="Pfam" id="PF18996">
    <property type="entry name" value="DUF5726"/>
    <property type="match status" value="1"/>
</dbReference>
<dbReference type="AlphaFoldDB" id="A0A0R3W3K6"/>
<evidence type="ECO:0000313" key="3">
    <source>
        <dbReference type="EMBL" id="VDK33542.1"/>
    </source>
</evidence>
<protein>
    <submittedName>
        <fullName evidence="5">DUF5726 domain-containing protein</fullName>
    </submittedName>
</protein>
<gene>
    <name evidence="3" type="ORF">TASK_LOCUS4507</name>
</gene>
<dbReference type="Proteomes" id="UP000282613">
    <property type="component" value="Unassembled WGS sequence"/>
</dbReference>
<feature type="region of interest" description="Disordered" evidence="1">
    <location>
        <begin position="67"/>
        <end position="86"/>
    </location>
</feature>
<dbReference type="WBParaSite" id="TASK_0000450601-mRNA-1">
    <property type="protein sequence ID" value="TASK_0000450601-mRNA-1"/>
    <property type="gene ID" value="TASK_0000450601"/>
</dbReference>
<evidence type="ECO:0000313" key="4">
    <source>
        <dbReference type="Proteomes" id="UP000282613"/>
    </source>
</evidence>
<dbReference type="InterPro" id="IPR043784">
    <property type="entry name" value="DUF5726"/>
</dbReference>
<proteinExistence type="predicted"/>
<dbReference type="EMBL" id="UYRS01018352">
    <property type="protein sequence ID" value="VDK33542.1"/>
    <property type="molecule type" value="Genomic_DNA"/>
</dbReference>
<evidence type="ECO:0000256" key="1">
    <source>
        <dbReference type="SAM" id="MobiDB-lite"/>
    </source>
</evidence>
<organism evidence="5">
    <name type="scientific">Taenia asiatica</name>
    <name type="common">Asian tapeworm</name>
    <dbReference type="NCBI Taxonomy" id="60517"/>
    <lineage>
        <taxon>Eukaryota</taxon>
        <taxon>Metazoa</taxon>
        <taxon>Spiralia</taxon>
        <taxon>Lophotrochozoa</taxon>
        <taxon>Platyhelminthes</taxon>
        <taxon>Cestoda</taxon>
        <taxon>Eucestoda</taxon>
        <taxon>Cyclophyllidea</taxon>
        <taxon>Taeniidae</taxon>
        <taxon>Taenia</taxon>
    </lineage>
</organism>
<accession>A0A0R3W3K6</accession>
<evidence type="ECO:0000313" key="5">
    <source>
        <dbReference type="WBParaSite" id="TASK_0000450601-mRNA-1"/>
    </source>
</evidence>
<keyword evidence="4" id="KW-1185">Reference proteome</keyword>
<dbReference type="OrthoDB" id="10331483at2759"/>
<sequence length="146" mass="16519">MQAGRFYIHLYPQRQRVPLPLHALPQELFLSAIKAGVTFDSNIDHCCEILSQLAIEQRERSLAREFFHRDQKSDQLSGRPILRGIPTSDYRCETQCNENQRSQSVGQDRDQDTPGTPSEIGVPDCSRPAKLTTSSLDPLTPDPKSR</sequence>
<reference evidence="3 4" key="2">
    <citation type="submission" date="2018-11" db="EMBL/GenBank/DDBJ databases">
        <authorList>
            <consortium name="Pathogen Informatics"/>
        </authorList>
    </citation>
    <scope>NUCLEOTIDE SEQUENCE [LARGE SCALE GENOMIC DNA]</scope>
</reference>
<name>A0A0R3W3K6_TAEAS</name>
<reference evidence="5" key="1">
    <citation type="submission" date="2017-02" db="UniProtKB">
        <authorList>
            <consortium name="WormBaseParasite"/>
        </authorList>
    </citation>
    <scope>IDENTIFICATION</scope>
</reference>